<protein>
    <recommendedName>
        <fullName evidence="9">DDE Tnp4 domain-containing protein</fullName>
    </recommendedName>
</protein>
<evidence type="ECO:0000256" key="4">
    <source>
        <dbReference type="ARBA" id="ARBA00022722"/>
    </source>
</evidence>
<organism evidence="10">
    <name type="scientific">Rhipicephalus appendiculatus</name>
    <name type="common">Brown ear tick</name>
    <dbReference type="NCBI Taxonomy" id="34631"/>
    <lineage>
        <taxon>Eukaryota</taxon>
        <taxon>Metazoa</taxon>
        <taxon>Ecdysozoa</taxon>
        <taxon>Arthropoda</taxon>
        <taxon>Chelicerata</taxon>
        <taxon>Arachnida</taxon>
        <taxon>Acari</taxon>
        <taxon>Parasitiformes</taxon>
        <taxon>Ixodida</taxon>
        <taxon>Ixodoidea</taxon>
        <taxon>Ixodidae</taxon>
        <taxon>Rhipicephalinae</taxon>
        <taxon>Rhipicephalus</taxon>
        <taxon>Rhipicephalus</taxon>
    </lineage>
</organism>
<feature type="compositionally biased region" description="Basic and acidic residues" evidence="8">
    <location>
        <begin position="35"/>
        <end position="44"/>
    </location>
</feature>
<evidence type="ECO:0000313" key="10">
    <source>
        <dbReference type="EMBL" id="JAP85735.1"/>
    </source>
</evidence>
<keyword evidence="6" id="KW-0378">Hydrolase</keyword>
<feature type="region of interest" description="Disordered" evidence="8">
    <location>
        <begin position="28"/>
        <end position="49"/>
    </location>
</feature>
<keyword evidence="5" id="KW-0479">Metal-binding</keyword>
<reference evidence="10" key="1">
    <citation type="journal article" date="2016" name="Ticks Tick Borne Dis.">
        <title>De novo assembly and annotation of the salivary gland transcriptome of Rhipicephalus appendiculatus male and female ticks during blood feeding.</title>
        <authorList>
            <person name="de Castro M.H."/>
            <person name="de Klerk D."/>
            <person name="Pienaar R."/>
            <person name="Latif A.A."/>
            <person name="Rees D.J."/>
            <person name="Mans B.J."/>
        </authorList>
    </citation>
    <scope>NUCLEOTIDE SEQUENCE</scope>
    <source>
        <tissue evidence="10">Salivary glands</tissue>
    </source>
</reference>
<evidence type="ECO:0000256" key="7">
    <source>
        <dbReference type="ARBA" id="ARBA00023242"/>
    </source>
</evidence>
<dbReference type="EMBL" id="GEDV01002822">
    <property type="protein sequence ID" value="JAP85735.1"/>
    <property type="molecule type" value="Transcribed_RNA"/>
</dbReference>
<proteinExistence type="inferred from homology"/>
<evidence type="ECO:0000256" key="3">
    <source>
        <dbReference type="ARBA" id="ARBA00006958"/>
    </source>
</evidence>
<accession>A0A131Z4P4</accession>
<comment type="subcellular location">
    <subcellularLocation>
        <location evidence="2">Nucleus</location>
    </subcellularLocation>
</comment>
<comment type="cofactor">
    <cofactor evidence="1">
        <name>a divalent metal cation</name>
        <dbReference type="ChEBI" id="CHEBI:60240"/>
    </cofactor>
</comment>
<dbReference type="InterPro" id="IPR027806">
    <property type="entry name" value="HARBI1_dom"/>
</dbReference>
<dbReference type="GO" id="GO:0046872">
    <property type="term" value="F:metal ion binding"/>
    <property type="evidence" value="ECO:0007669"/>
    <property type="project" value="UniProtKB-KW"/>
</dbReference>
<evidence type="ECO:0000256" key="6">
    <source>
        <dbReference type="ARBA" id="ARBA00022801"/>
    </source>
</evidence>
<evidence type="ECO:0000259" key="9">
    <source>
        <dbReference type="Pfam" id="PF13359"/>
    </source>
</evidence>
<dbReference type="GO" id="GO:0004518">
    <property type="term" value="F:nuclease activity"/>
    <property type="evidence" value="ECO:0007669"/>
    <property type="project" value="UniProtKB-KW"/>
</dbReference>
<comment type="similarity">
    <text evidence="3">Belongs to the HARBI1 family.</text>
</comment>
<evidence type="ECO:0000256" key="1">
    <source>
        <dbReference type="ARBA" id="ARBA00001968"/>
    </source>
</evidence>
<sequence>MNSHKRQFLALAAVLLANVEDDDLFHQAAKRHKKESAGKKEPDAPSKPLLVTRLNAGPHDYRDLLSVSREQFLHLMSRVRTGIVKDKTVANRHVSAQTRLQVTLRYLTSGELPESLRDQFKLGSADVGALIQKTCNVIYKELKDDFMRAPKSEEDWKEVARVFKDKCDVPNCIGALGGRHVVIKAPAKCRAAYTNSKNSFSLILFTVVDANGKFIYTDVGAAGAQGGNDVWQMTALQKAICSNKAQLPEAIKVKSSPDVLLPPVFVADDTLPLERHVMKPFVGSNLTTEKRWFNHRLSKVQQVVDDAFGAMESRFGCLRTVIQEKPERVAAIVNATCVLHNFLGNNVPSPAGASAKASSGTELFFGFPSSCGNTSVDGSAARDALMAFFNS</sequence>
<feature type="domain" description="DDE Tnp4" evidence="9">
    <location>
        <begin position="178"/>
        <end position="341"/>
    </location>
</feature>
<dbReference type="AlphaFoldDB" id="A0A131Z4P4"/>
<name>A0A131Z4P4_RHIAP</name>
<keyword evidence="7" id="KW-0539">Nucleus</keyword>
<dbReference type="PANTHER" id="PTHR22930:SF269">
    <property type="entry name" value="NUCLEASE HARBI1-LIKE PROTEIN"/>
    <property type="match status" value="1"/>
</dbReference>
<dbReference type="GO" id="GO:0005634">
    <property type="term" value="C:nucleus"/>
    <property type="evidence" value="ECO:0007669"/>
    <property type="project" value="UniProtKB-SubCell"/>
</dbReference>
<evidence type="ECO:0000256" key="8">
    <source>
        <dbReference type="SAM" id="MobiDB-lite"/>
    </source>
</evidence>
<dbReference type="InterPro" id="IPR045249">
    <property type="entry name" value="HARBI1-like"/>
</dbReference>
<evidence type="ECO:0000256" key="5">
    <source>
        <dbReference type="ARBA" id="ARBA00022723"/>
    </source>
</evidence>
<dbReference type="Pfam" id="PF13359">
    <property type="entry name" value="DDE_Tnp_4"/>
    <property type="match status" value="1"/>
</dbReference>
<dbReference type="PANTHER" id="PTHR22930">
    <property type="match status" value="1"/>
</dbReference>
<dbReference type="GO" id="GO:0016787">
    <property type="term" value="F:hydrolase activity"/>
    <property type="evidence" value="ECO:0007669"/>
    <property type="project" value="UniProtKB-KW"/>
</dbReference>
<evidence type="ECO:0000256" key="2">
    <source>
        <dbReference type="ARBA" id="ARBA00004123"/>
    </source>
</evidence>
<keyword evidence="4" id="KW-0540">Nuclease</keyword>